<dbReference type="PANTHER" id="PTHR31761">
    <property type="entry name" value="GROWTH ARREST AND DNA DAMAGE-INDUCIBLE PROTEINS-INTERACTING PROTEIN 1 GADD45GIP1"/>
    <property type="match status" value="1"/>
</dbReference>
<evidence type="ECO:0000256" key="1">
    <source>
        <dbReference type="ARBA" id="ARBA00004123"/>
    </source>
</evidence>
<dbReference type="AlphaFoldDB" id="A0AAN8XHU4"/>
<dbReference type="GO" id="GO:1990904">
    <property type="term" value="C:ribonucleoprotein complex"/>
    <property type="evidence" value="ECO:0007669"/>
    <property type="project" value="UniProtKB-KW"/>
</dbReference>
<keyword evidence="16" id="KW-1185">Reference proteome</keyword>
<evidence type="ECO:0000256" key="10">
    <source>
        <dbReference type="ARBA" id="ARBA00030700"/>
    </source>
</evidence>
<comment type="similarity">
    <text evidence="3">Belongs to the mitochondrion-specific ribosomal protein mL64 family.</text>
</comment>
<evidence type="ECO:0000256" key="3">
    <source>
        <dbReference type="ARBA" id="ARBA00005421"/>
    </source>
</evidence>
<gene>
    <name evidence="15" type="ORF">SK128_003617</name>
</gene>
<comment type="subcellular location">
    <subcellularLocation>
        <location evidence="2">Mitochondrion</location>
    </subcellularLocation>
    <subcellularLocation>
        <location evidence="1">Nucleus</location>
    </subcellularLocation>
</comment>
<name>A0AAN8XHU4_HALRR</name>
<dbReference type="EMBL" id="JAXCGZ010001987">
    <property type="protein sequence ID" value="KAK7084765.1"/>
    <property type="molecule type" value="Genomic_DNA"/>
</dbReference>
<dbReference type="GO" id="GO:0005840">
    <property type="term" value="C:ribosome"/>
    <property type="evidence" value="ECO:0007669"/>
    <property type="project" value="UniProtKB-KW"/>
</dbReference>
<dbReference type="InterPro" id="IPR018472">
    <property type="entry name" value="Ribosomal_mL64"/>
</dbReference>
<proteinExistence type="inferred from homology"/>
<keyword evidence="9" id="KW-0131">Cell cycle</keyword>
<evidence type="ECO:0000313" key="16">
    <source>
        <dbReference type="Proteomes" id="UP001381693"/>
    </source>
</evidence>
<comment type="function">
    <text evidence="13">Acts as a negative regulator of G1 to S cell cycle phase progression by inhibiting cyclin-dependent kinases. Inhibitory effects are additive with GADD45 proteins but also occur in the absence of GADD45 proteins. Acts as a repressor of the orphan nuclear receptor NR4A1 by inhibiting AB domain-mediated transcriptional activity. May be involved in the hormone-mediated regulation of NR4A1 transcriptional activity. May play a role in mitochondrial protein synthesis.</text>
</comment>
<dbReference type="GO" id="GO:0005634">
    <property type="term" value="C:nucleus"/>
    <property type="evidence" value="ECO:0007669"/>
    <property type="project" value="UniProtKB-SubCell"/>
</dbReference>
<evidence type="ECO:0000256" key="9">
    <source>
        <dbReference type="ARBA" id="ARBA00023306"/>
    </source>
</evidence>
<dbReference type="Proteomes" id="UP001381693">
    <property type="component" value="Unassembled WGS sequence"/>
</dbReference>
<evidence type="ECO:0000256" key="12">
    <source>
        <dbReference type="ARBA" id="ARBA00035485"/>
    </source>
</evidence>
<sequence>MSLLTFRMMCRPRPLVTFIVRPFASAEETKPEEEADKVQLLPRETLSEDYIEKMRNKSKLSQKHYRRFHDLPPELSEDEKIVSSIANLRKMYGKYGSSSSINVGALWPSKEELEVKKEWEKVAYPNSLPEMMDIAKKMVEETEQKTLNRQEELKRKVDKLEDWKREVRGRFAAKEREALVAKEKKERLLEEIRQMFGFRIDPKDVRFKEALEKKELEEKQAAKAAKKLKKQQKIIENIKKMAHQENDKNNETPPSKDSTTLNADPENQSSSAPKS</sequence>
<feature type="compositionally biased region" description="Polar residues" evidence="14">
    <location>
        <begin position="251"/>
        <end position="275"/>
    </location>
</feature>
<feature type="compositionally biased region" description="Basic and acidic residues" evidence="14">
    <location>
        <begin position="240"/>
        <end position="250"/>
    </location>
</feature>
<reference evidence="15 16" key="1">
    <citation type="submission" date="2023-11" db="EMBL/GenBank/DDBJ databases">
        <title>Halocaridina rubra genome assembly.</title>
        <authorList>
            <person name="Smith C."/>
        </authorList>
    </citation>
    <scope>NUCLEOTIDE SEQUENCE [LARGE SCALE GENOMIC DNA]</scope>
    <source>
        <strain evidence="15">EP-1</strain>
        <tissue evidence="15">Whole</tissue>
    </source>
</reference>
<keyword evidence="8" id="KW-0687">Ribonucleoprotein</keyword>
<organism evidence="15 16">
    <name type="scientific">Halocaridina rubra</name>
    <name type="common">Hawaiian red shrimp</name>
    <dbReference type="NCBI Taxonomy" id="373956"/>
    <lineage>
        <taxon>Eukaryota</taxon>
        <taxon>Metazoa</taxon>
        <taxon>Ecdysozoa</taxon>
        <taxon>Arthropoda</taxon>
        <taxon>Crustacea</taxon>
        <taxon>Multicrustacea</taxon>
        <taxon>Malacostraca</taxon>
        <taxon>Eumalacostraca</taxon>
        <taxon>Eucarida</taxon>
        <taxon>Decapoda</taxon>
        <taxon>Pleocyemata</taxon>
        <taxon>Caridea</taxon>
        <taxon>Atyoidea</taxon>
        <taxon>Atyidae</taxon>
        <taxon>Halocaridina</taxon>
    </lineage>
</organism>
<evidence type="ECO:0000256" key="6">
    <source>
        <dbReference type="ARBA" id="ARBA00023128"/>
    </source>
</evidence>
<evidence type="ECO:0000256" key="8">
    <source>
        <dbReference type="ARBA" id="ARBA00023274"/>
    </source>
</evidence>
<feature type="region of interest" description="Disordered" evidence="14">
    <location>
        <begin position="240"/>
        <end position="275"/>
    </location>
</feature>
<evidence type="ECO:0000313" key="15">
    <source>
        <dbReference type="EMBL" id="KAK7084765.1"/>
    </source>
</evidence>
<evidence type="ECO:0000256" key="11">
    <source>
        <dbReference type="ARBA" id="ARBA00035184"/>
    </source>
</evidence>
<evidence type="ECO:0000256" key="13">
    <source>
        <dbReference type="ARBA" id="ARBA00060144"/>
    </source>
</evidence>
<dbReference type="Pfam" id="PF10147">
    <property type="entry name" value="CR6_interact"/>
    <property type="match status" value="1"/>
</dbReference>
<dbReference type="GO" id="GO:0005739">
    <property type="term" value="C:mitochondrion"/>
    <property type="evidence" value="ECO:0007669"/>
    <property type="project" value="UniProtKB-SubCell"/>
</dbReference>
<evidence type="ECO:0000256" key="7">
    <source>
        <dbReference type="ARBA" id="ARBA00023242"/>
    </source>
</evidence>
<evidence type="ECO:0000256" key="14">
    <source>
        <dbReference type="SAM" id="MobiDB-lite"/>
    </source>
</evidence>
<evidence type="ECO:0000256" key="2">
    <source>
        <dbReference type="ARBA" id="ARBA00004173"/>
    </source>
</evidence>
<protein>
    <recommendedName>
        <fullName evidence="11">Large ribosomal subunit protein mL64</fullName>
    </recommendedName>
    <alternativeName>
        <fullName evidence="10">39S ribosomal protein L59, mitochondrial</fullName>
    </alternativeName>
    <alternativeName>
        <fullName evidence="12">Growth arrest and DNA damage-inducible proteins-interacting protein 1</fullName>
    </alternativeName>
</protein>
<dbReference type="Gene3D" id="6.10.280.120">
    <property type="entry name" value="Growth arrest and DNA-damage-inducible proteins-interacting protein 1"/>
    <property type="match status" value="1"/>
</dbReference>
<accession>A0AAN8XHU4</accession>
<keyword evidence="7" id="KW-0539">Nucleus</keyword>
<keyword evidence="4" id="KW-0689">Ribosomal protein</keyword>
<evidence type="ECO:0000256" key="4">
    <source>
        <dbReference type="ARBA" id="ARBA00022980"/>
    </source>
</evidence>
<comment type="caution">
    <text evidence="15">The sequence shown here is derived from an EMBL/GenBank/DDBJ whole genome shotgun (WGS) entry which is preliminary data.</text>
</comment>
<dbReference type="InterPro" id="IPR043035">
    <property type="entry name" value="Ribosomal_mL64_sf"/>
</dbReference>
<dbReference type="PANTHER" id="PTHR31761:SF1">
    <property type="entry name" value="LARGE RIBOSOMAL SUBUNIT PROTEIN ML64"/>
    <property type="match status" value="1"/>
</dbReference>
<keyword evidence="6" id="KW-0496">Mitochondrion</keyword>
<keyword evidence="5" id="KW-0175">Coiled coil</keyword>
<evidence type="ECO:0000256" key="5">
    <source>
        <dbReference type="ARBA" id="ARBA00023054"/>
    </source>
</evidence>